<organism evidence="1 2">
    <name type="scientific">Thalassospira indica</name>
    <dbReference type="NCBI Taxonomy" id="1891279"/>
    <lineage>
        <taxon>Bacteria</taxon>
        <taxon>Pseudomonadati</taxon>
        <taxon>Pseudomonadota</taxon>
        <taxon>Alphaproteobacteria</taxon>
        <taxon>Rhodospirillales</taxon>
        <taxon>Thalassospiraceae</taxon>
        <taxon>Thalassospira</taxon>
    </lineage>
</organism>
<dbReference type="EMBL" id="CP031555">
    <property type="protein sequence ID" value="AXO13749.1"/>
    <property type="molecule type" value="Genomic_DNA"/>
</dbReference>
<evidence type="ECO:0008006" key="3">
    <source>
        <dbReference type="Google" id="ProtNLM"/>
    </source>
</evidence>
<evidence type="ECO:0000313" key="1">
    <source>
        <dbReference type="EMBL" id="AXO13749.1"/>
    </source>
</evidence>
<proteinExistence type="predicted"/>
<accession>A0ABN5NF17</accession>
<reference evidence="1 2" key="1">
    <citation type="submission" date="2018-08" db="EMBL/GenBank/DDBJ databases">
        <title>Complete genome sequence of type strain Thalassospira indica MCCC 1A01103T, isolated from isolated from deep seawater of the Indian Ocean.</title>
        <authorList>
            <person name="Liu Y."/>
        </authorList>
    </citation>
    <scope>NUCLEOTIDE SEQUENCE [LARGE SCALE GENOMIC DNA]</scope>
    <source>
        <strain evidence="1 2">PB8BT</strain>
    </source>
</reference>
<keyword evidence="2" id="KW-1185">Reference proteome</keyword>
<name>A0ABN5NF17_9PROT</name>
<evidence type="ECO:0000313" key="2">
    <source>
        <dbReference type="Proteomes" id="UP000256971"/>
    </source>
</evidence>
<protein>
    <recommendedName>
        <fullName evidence="3">SAM-dependent methyltransferase</fullName>
    </recommendedName>
</protein>
<sequence>MFTTLIRQIVATKISQHSASDATTGTMLQCVERTPNERVAPKWRSVICSTQKGAHMSNSIRPLDDHYRSPPCAARALVSVESFPGGMHEFCAGDGILAAAAADIVNHENVVATTIGDLTGKKTYYPVTGNQDFLKRKELIKPHLFSNPPYGRLHGQRVGKARAATTIIRHGIDLLTDAGPNGGKLCCLLDLRYLLSEDRNLDDGLFTDHPPARVHAFMDRITMYPAAFEGKTTRGKQSFAWFIWEWPFFRPGYVTPITSRLHGKAFVHPSDKERFDLSDIVSTRQEILEAAE</sequence>
<gene>
    <name evidence="1" type="ORF">DY252_05580</name>
</gene>
<dbReference type="Proteomes" id="UP000256971">
    <property type="component" value="Chromosome"/>
</dbReference>